<evidence type="ECO:0000256" key="1">
    <source>
        <dbReference type="SAM" id="MobiDB-lite"/>
    </source>
</evidence>
<dbReference type="EMBL" id="NPEX01000241">
    <property type="protein sequence ID" value="RAI40263.1"/>
    <property type="molecule type" value="Genomic_DNA"/>
</dbReference>
<evidence type="ECO:0000313" key="2">
    <source>
        <dbReference type="EMBL" id="RAI40263.1"/>
    </source>
</evidence>
<evidence type="ECO:0000313" key="3">
    <source>
        <dbReference type="Proteomes" id="UP000249130"/>
    </source>
</evidence>
<keyword evidence="3" id="KW-1185">Reference proteome</keyword>
<protein>
    <submittedName>
        <fullName evidence="2">Uncharacterized protein</fullName>
    </submittedName>
</protein>
<name>A0A327KRI3_9BRAD</name>
<feature type="region of interest" description="Disordered" evidence="1">
    <location>
        <begin position="1"/>
        <end position="33"/>
    </location>
</feature>
<gene>
    <name evidence="2" type="ORF">CH341_24155</name>
</gene>
<dbReference type="AlphaFoldDB" id="A0A327KRI3"/>
<reference evidence="2 3" key="1">
    <citation type="submission" date="2017-07" db="EMBL/GenBank/DDBJ databases">
        <title>Draft Genome Sequences of Select Purple Nonsulfur Bacteria.</title>
        <authorList>
            <person name="Lasarre B."/>
            <person name="Mckinlay J.B."/>
        </authorList>
    </citation>
    <scope>NUCLEOTIDE SEQUENCE [LARGE SCALE GENOMIC DNA]</scope>
    <source>
        <strain evidence="2 3">DSM 5909</strain>
    </source>
</reference>
<sequence>MTGGAADLPGPDDIDTMRSGTAATPPASGEDAAEAERLAVQAFGARNPTCLAWGDGCVTCLAEEAGKPVCNNPGPACTPRETACTRRRDVPPEPAK</sequence>
<comment type="caution">
    <text evidence="2">The sequence shown here is derived from an EMBL/GenBank/DDBJ whole genome shotgun (WGS) entry which is preliminary data.</text>
</comment>
<proteinExistence type="predicted"/>
<organism evidence="2 3">
    <name type="scientific">Rhodoplanes roseus</name>
    <dbReference type="NCBI Taxonomy" id="29409"/>
    <lineage>
        <taxon>Bacteria</taxon>
        <taxon>Pseudomonadati</taxon>
        <taxon>Pseudomonadota</taxon>
        <taxon>Alphaproteobacteria</taxon>
        <taxon>Hyphomicrobiales</taxon>
        <taxon>Nitrobacteraceae</taxon>
        <taxon>Rhodoplanes</taxon>
    </lineage>
</organism>
<accession>A0A327KRI3</accession>
<dbReference type="Proteomes" id="UP000249130">
    <property type="component" value="Unassembled WGS sequence"/>
</dbReference>